<feature type="compositionally biased region" description="Polar residues" evidence="1">
    <location>
        <begin position="16"/>
        <end position="25"/>
    </location>
</feature>
<evidence type="ECO:0000313" key="2">
    <source>
        <dbReference type="EMBL" id="MFC0272755.1"/>
    </source>
</evidence>
<accession>A0ABV6GGT6</accession>
<feature type="compositionally biased region" description="Low complexity" evidence="1">
    <location>
        <begin position="72"/>
        <end position="85"/>
    </location>
</feature>
<feature type="compositionally biased region" description="Basic residues" evidence="1">
    <location>
        <begin position="1"/>
        <end position="12"/>
    </location>
</feature>
<keyword evidence="3" id="KW-1185">Reference proteome</keyword>
<feature type="region of interest" description="Disordered" evidence="1">
    <location>
        <begin position="66"/>
        <end position="138"/>
    </location>
</feature>
<dbReference type="Proteomes" id="UP001589854">
    <property type="component" value="Unassembled WGS sequence"/>
</dbReference>
<gene>
    <name evidence="2" type="ORF">ACFFIX_15065</name>
</gene>
<reference evidence="2 3" key="1">
    <citation type="submission" date="2024-09" db="EMBL/GenBank/DDBJ databases">
        <authorList>
            <person name="Sun Q."/>
            <person name="Mori K."/>
        </authorList>
    </citation>
    <scope>NUCLEOTIDE SEQUENCE [LARGE SCALE GENOMIC DNA]</scope>
    <source>
        <strain evidence="2 3">CCM 7228</strain>
    </source>
</reference>
<dbReference type="EMBL" id="JBHLVO010000012">
    <property type="protein sequence ID" value="MFC0272755.1"/>
    <property type="molecule type" value="Genomic_DNA"/>
</dbReference>
<sequence>MPKFRKRVKKVYRGVNENNGNSTGDFDNGAIGNEQDEPASSCGYFNFQIFVGNRFNLEQRAEGGGQINKDVGTNANQGGQNAINGSKSANIKSEFANGNGRSGIAGKGNDEQGGQQGIKVRDTKLIKSKIKSASEQSN</sequence>
<evidence type="ECO:0000256" key="1">
    <source>
        <dbReference type="SAM" id="MobiDB-lite"/>
    </source>
</evidence>
<proteinExistence type="predicted"/>
<evidence type="ECO:0000313" key="3">
    <source>
        <dbReference type="Proteomes" id="UP001589854"/>
    </source>
</evidence>
<protein>
    <recommendedName>
        <fullName evidence="4">General stress protein</fullName>
    </recommendedName>
</protein>
<comment type="caution">
    <text evidence="2">The sequence shown here is derived from an EMBL/GenBank/DDBJ whole genome shotgun (WGS) entry which is preliminary data.</text>
</comment>
<name>A0ABV6GGT6_9BACI</name>
<evidence type="ECO:0008006" key="4">
    <source>
        <dbReference type="Google" id="ProtNLM"/>
    </source>
</evidence>
<organism evidence="2 3">
    <name type="scientific">Metabacillus herbersteinensis</name>
    <dbReference type="NCBI Taxonomy" id="283816"/>
    <lineage>
        <taxon>Bacteria</taxon>
        <taxon>Bacillati</taxon>
        <taxon>Bacillota</taxon>
        <taxon>Bacilli</taxon>
        <taxon>Bacillales</taxon>
        <taxon>Bacillaceae</taxon>
        <taxon>Metabacillus</taxon>
    </lineage>
</organism>
<feature type="region of interest" description="Disordered" evidence="1">
    <location>
        <begin position="1"/>
        <end position="37"/>
    </location>
</feature>